<dbReference type="SMART" id="SM00487">
    <property type="entry name" value="DEXDc"/>
    <property type="match status" value="1"/>
</dbReference>
<evidence type="ECO:0000256" key="8">
    <source>
        <dbReference type="ARBA" id="ARBA00023235"/>
    </source>
</evidence>
<keyword evidence="12" id="KW-1185">Reference proteome</keyword>
<dbReference type="Pfam" id="PF00270">
    <property type="entry name" value="DEAD"/>
    <property type="match status" value="1"/>
</dbReference>
<dbReference type="PROSITE" id="PS51192">
    <property type="entry name" value="HELICASE_ATP_BIND_1"/>
    <property type="match status" value="1"/>
</dbReference>
<dbReference type="InterPro" id="IPR014001">
    <property type="entry name" value="Helicase_ATP-bd"/>
</dbReference>
<reference evidence="11" key="1">
    <citation type="submission" date="2021-12" db="EMBL/GenBank/DDBJ databases">
        <title>Discovery of the Pendulisporaceae a myxobacterial family with distinct sporulation behavior and unique specialized metabolism.</title>
        <authorList>
            <person name="Garcia R."/>
            <person name="Popoff A."/>
            <person name="Bader C.D."/>
            <person name="Loehr J."/>
            <person name="Walesch S."/>
            <person name="Walt C."/>
            <person name="Boldt J."/>
            <person name="Bunk B."/>
            <person name="Haeckl F.J.F.P.J."/>
            <person name="Gunesch A.P."/>
            <person name="Birkelbach J."/>
            <person name="Nuebel U."/>
            <person name="Pietschmann T."/>
            <person name="Bach T."/>
            <person name="Mueller R."/>
        </authorList>
    </citation>
    <scope>NUCLEOTIDE SEQUENCE</scope>
    <source>
        <strain evidence="11">MSr11367</strain>
    </source>
</reference>
<protein>
    <submittedName>
        <fullName evidence="11">DEAD/DEAH box helicase</fullName>
    </submittedName>
</protein>
<dbReference type="InterPro" id="IPR001650">
    <property type="entry name" value="Helicase_C-like"/>
</dbReference>
<dbReference type="InterPro" id="IPR011545">
    <property type="entry name" value="DEAD/DEAH_box_helicase_dom"/>
</dbReference>
<organism evidence="11 12">
    <name type="scientific">Pendulispora rubella</name>
    <dbReference type="NCBI Taxonomy" id="2741070"/>
    <lineage>
        <taxon>Bacteria</taxon>
        <taxon>Pseudomonadati</taxon>
        <taxon>Myxococcota</taxon>
        <taxon>Myxococcia</taxon>
        <taxon>Myxococcales</taxon>
        <taxon>Sorangiineae</taxon>
        <taxon>Pendulisporaceae</taxon>
        <taxon>Pendulispora</taxon>
    </lineage>
</organism>
<dbReference type="Pfam" id="PF23234">
    <property type="entry name" value="WHD_4th_Lhr"/>
    <property type="match status" value="1"/>
</dbReference>
<dbReference type="RefSeq" id="WP_394840021.1">
    <property type="nucleotide sequence ID" value="NZ_CP089929.1"/>
</dbReference>
<evidence type="ECO:0000256" key="1">
    <source>
        <dbReference type="ARBA" id="ARBA00022741"/>
    </source>
</evidence>
<dbReference type="InterPro" id="IPR027417">
    <property type="entry name" value="P-loop_NTPase"/>
</dbReference>
<dbReference type="SMART" id="SM00490">
    <property type="entry name" value="HELICc"/>
    <property type="match status" value="1"/>
</dbReference>
<sequence>MPLPDSFHPAVRHWFEHTFDAPTEAQSNGWREIAAGRDTLIAAPTGSGKTLAAFLASLDALVQKSYTKDLPTPKGQRKIEVVYVSPLKALSSDVQRNLEMPLEGIREAAVTLGLEPPAIRTALRTGDTTPAARAAIVRDAPHILITTPESLYLMLTAERTRALLTDVSTVIVDELHALMRDKRGSHLALSLARLDAVTRRRPQRIGLSATIHPIEEAARFLTGPNRPCAIVNRGHRRDVELRIEVPQTDLQAVPTHEQWKEIYDRIAALVGETRTTLVFVNTRRMAERVAHHLGERLGEDRVAAHHGSLSKERRLRTEQRLKAGDMRALVATASLELGIDIGSVDLVCQIGSPRAITTFLQRIGRAGHGLGRISRGRLFATSRDELLECAAVIRGVASGHLDRIEPPKAPVDVLAQHIVAECSAREWDETALYELVRQSAPYADLPRQAFDEVVDMLSTGVAPRLGRNAALLHRDRVANQLRGRRAARIIALTNGGAIPDVADYRVILDPDETLVGTVNEDWAIESMAGDVFVLGTHSWRIRRVESRKGIMRVEDAQGLPPSVPFWLGEAPSRTWELSAEVSRLRADVVAYLDGRDGRRDVPPWLATECALTEEGAAQVAEYVTAQRDALGVVPTMDDIVFERFFDEAGGMQLVVHAPFGGRVNRAFGLALRKRFCQTFDFELQAAATDDAIVLSMGTMHSFPLQDAFHFVRNEQLDTTLEQAILVAPMFGARWRWNAGRALAVLRHSHGKKVPPFIQRMRADDLLAAVFPAQVACQENATGPLEIPEHPLVRQTVHDCLFEAMDTVRLHDLLARMDRGEIRMHARDTTEPSPFSHEVLNAKPYAFLDDAPLEERRARAISLRRTLPENQRDLAALDADAIARVVAEARPSPRNADELHDVLLGLVVAPIEGEARAWLDELVRTGRAALVTTRAGALAFATEQIGAIRALYGAHAPIPDIALPPHIATETPTHDEAVLRTVRGHIESMGPFRPTALAEQLALEASDVAIALGQLESEGLVLRGHFTPGASHDAEPEVCDRRLLARIHRYTLDRLRSEIEPVSAQDFMRYLFERHHLSVRTRSGGRAGLREAIAMLQGFELAAASWEKDVLTPRVAGYRTEWLDQLCLEGEVAWARLSLRKSTSSNGTGGGARLAAPDFQRRASRATPITMALRADLDWLLEAVRGSDPAPHPDGSPVLEALRRRGALFLEDLAKVTQLDRTDLTGALWDLVGSGLVAGDGFLPLRELLLSGQAAARRKKRAFQGRWSLLERMSPDTTPIDELADRVAGQLLLRYGVVFRELVARESFSVPWRHVVRALRLREARGLVRGGRFVAGFIGEQYALPEAVDALRRVRRQERTGDMVRIRASDPLNLVGILLPGARIPSHHGASLMFRDGALITDQPMINPPIADSPNSITSYN</sequence>
<dbReference type="Proteomes" id="UP001374803">
    <property type="component" value="Chromosome"/>
</dbReference>
<evidence type="ECO:0000259" key="10">
    <source>
        <dbReference type="PROSITE" id="PS51194"/>
    </source>
</evidence>
<dbReference type="CDD" id="cd18796">
    <property type="entry name" value="SF2_C_LHR"/>
    <property type="match status" value="1"/>
</dbReference>
<evidence type="ECO:0000256" key="3">
    <source>
        <dbReference type="ARBA" id="ARBA00022801"/>
    </source>
</evidence>
<keyword evidence="8" id="KW-0413">Isomerase</keyword>
<dbReference type="Pfam" id="PF23235">
    <property type="entry name" value="WHD_3rd_Lhr"/>
    <property type="match status" value="1"/>
</dbReference>
<dbReference type="InterPro" id="IPR045628">
    <property type="entry name" value="Lhr_WH_dom"/>
</dbReference>
<dbReference type="Pfam" id="PF08494">
    <property type="entry name" value="DEAD_assoc"/>
    <property type="match status" value="1"/>
</dbReference>
<keyword evidence="1" id="KW-0547">Nucleotide-binding</keyword>
<accession>A0ABZ2LHB8</accession>
<dbReference type="InterPro" id="IPR055367">
    <property type="entry name" value="WH4_Lhr"/>
</dbReference>
<dbReference type="SUPFAM" id="SSF52540">
    <property type="entry name" value="P-loop containing nucleoside triphosphate hydrolases"/>
    <property type="match status" value="1"/>
</dbReference>
<dbReference type="InterPro" id="IPR055368">
    <property type="entry name" value="WH3_Lhr"/>
</dbReference>
<dbReference type="GO" id="GO:0004386">
    <property type="term" value="F:helicase activity"/>
    <property type="evidence" value="ECO:0007669"/>
    <property type="project" value="UniProtKB-KW"/>
</dbReference>
<dbReference type="Pfam" id="PF19306">
    <property type="entry name" value="WHD_Lhr"/>
    <property type="match status" value="1"/>
</dbReference>
<keyword evidence="4 11" id="KW-0347">Helicase</keyword>
<evidence type="ECO:0000256" key="6">
    <source>
        <dbReference type="ARBA" id="ARBA00023125"/>
    </source>
</evidence>
<evidence type="ECO:0000256" key="5">
    <source>
        <dbReference type="ARBA" id="ARBA00022840"/>
    </source>
</evidence>
<keyword evidence="3" id="KW-0378">Hydrolase</keyword>
<dbReference type="CDD" id="cd17922">
    <property type="entry name" value="DEXHc_LHR-like"/>
    <property type="match status" value="1"/>
</dbReference>
<name>A0ABZ2LHB8_9BACT</name>
<evidence type="ECO:0000256" key="2">
    <source>
        <dbReference type="ARBA" id="ARBA00022763"/>
    </source>
</evidence>
<dbReference type="PROSITE" id="PS51194">
    <property type="entry name" value="HELICASE_CTER"/>
    <property type="match status" value="1"/>
</dbReference>
<feature type="domain" description="Helicase ATP-binding" evidence="9">
    <location>
        <begin position="30"/>
        <end position="229"/>
    </location>
</feature>
<dbReference type="InterPro" id="IPR052511">
    <property type="entry name" value="ATP-dep_Helicase"/>
</dbReference>
<gene>
    <name evidence="11" type="ORF">LVJ94_24335</name>
</gene>
<dbReference type="InterPro" id="IPR013701">
    <property type="entry name" value="Lhr-like_DEAD/DEAH_assoc"/>
</dbReference>
<keyword evidence="6" id="KW-0238">DNA-binding</keyword>
<proteinExistence type="predicted"/>
<evidence type="ECO:0000313" key="12">
    <source>
        <dbReference type="Proteomes" id="UP001374803"/>
    </source>
</evidence>
<evidence type="ECO:0000256" key="7">
    <source>
        <dbReference type="ARBA" id="ARBA00023204"/>
    </source>
</evidence>
<keyword evidence="2" id="KW-0227">DNA damage</keyword>
<keyword evidence="5" id="KW-0067">ATP-binding</keyword>
<dbReference type="Pfam" id="PF00271">
    <property type="entry name" value="Helicase_C"/>
    <property type="match status" value="1"/>
</dbReference>
<evidence type="ECO:0000256" key="4">
    <source>
        <dbReference type="ARBA" id="ARBA00022806"/>
    </source>
</evidence>
<evidence type="ECO:0000313" key="11">
    <source>
        <dbReference type="EMBL" id="WXB10344.1"/>
    </source>
</evidence>
<keyword evidence="7" id="KW-0234">DNA repair</keyword>
<dbReference type="Gene3D" id="3.40.50.300">
    <property type="entry name" value="P-loop containing nucleotide triphosphate hydrolases"/>
    <property type="match status" value="2"/>
</dbReference>
<feature type="domain" description="Helicase C-terminal" evidence="10">
    <location>
        <begin position="261"/>
        <end position="412"/>
    </location>
</feature>
<evidence type="ECO:0000259" key="9">
    <source>
        <dbReference type="PROSITE" id="PS51192"/>
    </source>
</evidence>
<dbReference type="PANTHER" id="PTHR47962:SF5">
    <property type="entry name" value="ATP-DEPENDENT HELICASE LHR-RELATED"/>
    <property type="match status" value="1"/>
</dbReference>
<dbReference type="EMBL" id="CP089983">
    <property type="protein sequence ID" value="WXB10344.1"/>
    <property type="molecule type" value="Genomic_DNA"/>
</dbReference>
<dbReference type="PANTHER" id="PTHR47962">
    <property type="entry name" value="ATP-DEPENDENT HELICASE LHR-RELATED-RELATED"/>
    <property type="match status" value="1"/>
</dbReference>